<dbReference type="NCBIfam" id="TIGR00229">
    <property type="entry name" value="sensory_box"/>
    <property type="match status" value="1"/>
</dbReference>
<evidence type="ECO:0000259" key="9">
    <source>
        <dbReference type="PROSITE" id="PS50109"/>
    </source>
</evidence>
<dbReference type="SUPFAM" id="SSF55874">
    <property type="entry name" value="ATPase domain of HSP90 chaperone/DNA topoisomerase II/histidine kinase"/>
    <property type="match status" value="1"/>
</dbReference>
<dbReference type="SMART" id="SM00388">
    <property type="entry name" value="HisKA"/>
    <property type="match status" value="1"/>
</dbReference>
<sequence length="721" mass="80242">MLQSIRSRLFASHVLALLLLAVVLLAVWYLQVSSFLLRQEQDELDIDTRQIVRTIFESLREHGQTLSQIGRGRPVLDFHKTYRELALIDYLDDFSVTFPQLSFLDDHGVEVLRVVHGQKDEAAGGFGDTALFRAARQHPGKVQVGIHLPDQGREDPQVLMILGIYQYFTDRFNGALMAGFPIRELLPGIEEYADATGRFVGLFDYGGRLLHLELPEGFKSAVDRSMQLPEPMRPDRKRASRSGKIRLFGAEGCFATVYLQSLDISLLVFAPLDKYREQLAGLVKSSLQVCALALAVIVVIVRSFAGKLAQPIDELSKAAARVAGGDLTVRVESRVSGEVGQLIHSFNQMVESLGKTTVSRRLMKNIIDSMHESLLVVDPRGTVLRANSAAAMTFGMDSETLKGESVENLLGEAGGKLLTETCGDTRHVAREIEVTTPSGESLPVLFSCAPLPGQGFVLVGQDISQQKKVEMELREFAHRLEESNRELEEFAYVASHDLQEPLRKISAFGDRLVSKYADRLDETGRDYLARMQNASVRMQTLISDLLSFSRVTTKARPFEVVDLNRVVGEVISDIEVRATELNATIEVGELPTIDAEPLQMRQLFQNLLGNALKFHRQGVAPEIRVAGEEFLRGYERWCCLTVSDNGIGFEEKYLDRIFGVFQRLHGRSDYEGSGIGLAICQKIVRRHAGTITASSRVGIGTTFIVELPVRQDKETLQHDQA</sequence>
<dbReference type="CDD" id="cd06225">
    <property type="entry name" value="HAMP"/>
    <property type="match status" value="1"/>
</dbReference>
<evidence type="ECO:0000256" key="5">
    <source>
        <dbReference type="ARBA" id="ARBA00022679"/>
    </source>
</evidence>
<evidence type="ECO:0000256" key="8">
    <source>
        <dbReference type="SAM" id="Phobius"/>
    </source>
</evidence>
<dbReference type="Gene3D" id="6.10.340.10">
    <property type="match status" value="1"/>
</dbReference>
<keyword evidence="4" id="KW-0597">Phosphoprotein</keyword>
<dbReference type="InterPro" id="IPR036097">
    <property type="entry name" value="HisK_dim/P_sf"/>
</dbReference>
<keyword evidence="8" id="KW-1133">Transmembrane helix</keyword>
<keyword evidence="8" id="KW-0812">Transmembrane</keyword>
<keyword evidence="5" id="KW-0808">Transferase</keyword>
<dbReference type="InterPro" id="IPR003594">
    <property type="entry name" value="HATPase_dom"/>
</dbReference>
<feature type="transmembrane region" description="Helical" evidence="8">
    <location>
        <begin position="12"/>
        <end position="30"/>
    </location>
</feature>
<dbReference type="PROSITE" id="PS50112">
    <property type="entry name" value="PAS"/>
    <property type="match status" value="1"/>
</dbReference>
<dbReference type="Pfam" id="PF13426">
    <property type="entry name" value="PAS_9"/>
    <property type="match status" value="1"/>
</dbReference>
<accession>A0A5D3WKI1</accession>
<dbReference type="GO" id="GO:0016020">
    <property type="term" value="C:membrane"/>
    <property type="evidence" value="ECO:0007669"/>
    <property type="project" value="UniProtKB-SubCell"/>
</dbReference>
<dbReference type="Pfam" id="PF02518">
    <property type="entry name" value="HATPase_c"/>
    <property type="match status" value="1"/>
</dbReference>
<feature type="domain" description="HAMP" evidence="11">
    <location>
        <begin position="306"/>
        <end position="358"/>
    </location>
</feature>
<evidence type="ECO:0000256" key="3">
    <source>
        <dbReference type="ARBA" id="ARBA00012438"/>
    </source>
</evidence>
<keyword evidence="7 8" id="KW-0472">Membrane</keyword>
<dbReference type="Gene3D" id="3.30.450.20">
    <property type="entry name" value="PAS domain"/>
    <property type="match status" value="1"/>
</dbReference>
<dbReference type="EC" id="2.7.13.3" evidence="3"/>
<feature type="domain" description="Histidine kinase" evidence="9">
    <location>
        <begin position="493"/>
        <end position="711"/>
    </location>
</feature>
<dbReference type="CDD" id="cd00082">
    <property type="entry name" value="HisKA"/>
    <property type="match status" value="1"/>
</dbReference>
<dbReference type="RefSeq" id="WP_148895373.1">
    <property type="nucleotide sequence ID" value="NZ_VNIB01000004.1"/>
</dbReference>
<dbReference type="GO" id="GO:0030295">
    <property type="term" value="F:protein kinase activator activity"/>
    <property type="evidence" value="ECO:0007669"/>
    <property type="project" value="TreeGrafter"/>
</dbReference>
<dbReference type="Pfam" id="PF00512">
    <property type="entry name" value="HisKA"/>
    <property type="match status" value="1"/>
</dbReference>
<dbReference type="Gene3D" id="1.10.287.130">
    <property type="match status" value="1"/>
</dbReference>
<dbReference type="InterPro" id="IPR036890">
    <property type="entry name" value="HATPase_C_sf"/>
</dbReference>
<dbReference type="InterPro" id="IPR050351">
    <property type="entry name" value="BphY/WalK/GraS-like"/>
</dbReference>
<evidence type="ECO:0000256" key="7">
    <source>
        <dbReference type="ARBA" id="ARBA00023136"/>
    </source>
</evidence>
<comment type="catalytic activity">
    <reaction evidence="1">
        <text>ATP + protein L-histidine = ADP + protein N-phospho-L-histidine.</text>
        <dbReference type="EC" id="2.7.13.3"/>
    </reaction>
</comment>
<dbReference type="GO" id="GO:0000156">
    <property type="term" value="F:phosphorelay response regulator activity"/>
    <property type="evidence" value="ECO:0007669"/>
    <property type="project" value="TreeGrafter"/>
</dbReference>
<dbReference type="SMART" id="SM00091">
    <property type="entry name" value="PAS"/>
    <property type="match status" value="1"/>
</dbReference>
<dbReference type="PROSITE" id="PS50885">
    <property type="entry name" value="HAMP"/>
    <property type="match status" value="1"/>
</dbReference>
<dbReference type="AlphaFoldDB" id="A0A5D3WKI1"/>
<keyword evidence="6" id="KW-0418">Kinase</keyword>
<dbReference type="PANTHER" id="PTHR42878:SF15">
    <property type="entry name" value="BACTERIOPHYTOCHROME"/>
    <property type="match status" value="1"/>
</dbReference>
<dbReference type="PANTHER" id="PTHR42878">
    <property type="entry name" value="TWO-COMPONENT HISTIDINE KINASE"/>
    <property type="match status" value="1"/>
</dbReference>
<dbReference type="Gene3D" id="3.30.565.10">
    <property type="entry name" value="Histidine kinase-like ATPase, C-terminal domain"/>
    <property type="match status" value="1"/>
</dbReference>
<feature type="domain" description="PAS" evidence="10">
    <location>
        <begin position="359"/>
        <end position="405"/>
    </location>
</feature>
<dbReference type="Proteomes" id="UP000324159">
    <property type="component" value="Unassembled WGS sequence"/>
</dbReference>
<protein>
    <recommendedName>
        <fullName evidence="3">histidine kinase</fullName>
        <ecNumber evidence="3">2.7.13.3</ecNumber>
    </recommendedName>
</protein>
<dbReference type="InterPro" id="IPR004358">
    <property type="entry name" value="Sig_transdc_His_kin-like_C"/>
</dbReference>
<dbReference type="InterPro" id="IPR003660">
    <property type="entry name" value="HAMP_dom"/>
</dbReference>
<name>A0A5D3WKI1_9BACT</name>
<dbReference type="SMART" id="SM00304">
    <property type="entry name" value="HAMP"/>
    <property type="match status" value="1"/>
</dbReference>
<dbReference type="SUPFAM" id="SSF55785">
    <property type="entry name" value="PYP-like sensor domain (PAS domain)"/>
    <property type="match status" value="1"/>
</dbReference>
<dbReference type="InterPro" id="IPR035965">
    <property type="entry name" value="PAS-like_dom_sf"/>
</dbReference>
<dbReference type="GO" id="GO:0007234">
    <property type="term" value="P:osmosensory signaling via phosphorelay pathway"/>
    <property type="evidence" value="ECO:0007669"/>
    <property type="project" value="TreeGrafter"/>
</dbReference>
<reference evidence="12 13" key="1">
    <citation type="submission" date="2019-07" db="EMBL/GenBank/DDBJ databases">
        <title>Genomic Encyclopedia of Type Strains, Phase IV (KMG-IV): sequencing the most valuable type-strain genomes for metagenomic binning, comparative biology and taxonomic classification.</title>
        <authorList>
            <person name="Goeker M."/>
        </authorList>
    </citation>
    <scope>NUCLEOTIDE SEQUENCE [LARGE SCALE GENOMIC DNA]</scope>
    <source>
        <strain evidence="12 13">SS015</strain>
    </source>
</reference>
<dbReference type="SUPFAM" id="SSF158472">
    <property type="entry name" value="HAMP domain-like"/>
    <property type="match status" value="1"/>
</dbReference>
<dbReference type="OrthoDB" id="5524356at2"/>
<gene>
    <name evidence="12" type="ORF">EDC39_10425</name>
</gene>
<dbReference type="PRINTS" id="PR00344">
    <property type="entry name" value="BCTRLSENSOR"/>
</dbReference>
<dbReference type="Pfam" id="PF00672">
    <property type="entry name" value="HAMP"/>
    <property type="match status" value="1"/>
</dbReference>
<dbReference type="FunFam" id="3.30.565.10:FF:000006">
    <property type="entry name" value="Sensor histidine kinase WalK"/>
    <property type="match status" value="1"/>
</dbReference>
<dbReference type="PROSITE" id="PS50109">
    <property type="entry name" value="HIS_KIN"/>
    <property type="match status" value="1"/>
</dbReference>
<evidence type="ECO:0000259" key="10">
    <source>
        <dbReference type="PROSITE" id="PS50112"/>
    </source>
</evidence>
<dbReference type="EMBL" id="VNIB01000004">
    <property type="protein sequence ID" value="TYO98902.1"/>
    <property type="molecule type" value="Genomic_DNA"/>
</dbReference>
<dbReference type="CDD" id="cd00130">
    <property type="entry name" value="PAS"/>
    <property type="match status" value="1"/>
</dbReference>
<dbReference type="GO" id="GO:0000155">
    <property type="term" value="F:phosphorelay sensor kinase activity"/>
    <property type="evidence" value="ECO:0007669"/>
    <property type="project" value="InterPro"/>
</dbReference>
<evidence type="ECO:0000256" key="1">
    <source>
        <dbReference type="ARBA" id="ARBA00000085"/>
    </source>
</evidence>
<comment type="subcellular location">
    <subcellularLocation>
        <location evidence="2">Membrane</location>
    </subcellularLocation>
</comment>
<evidence type="ECO:0000256" key="4">
    <source>
        <dbReference type="ARBA" id="ARBA00022553"/>
    </source>
</evidence>
<evidence type="ECO:0000256" key="6">
    <source>
        <dbReference type="ARBA" id="ARBA00022777"/>
    </source>
</evidence>
<evidence type="ECO:0000259" key="11">
    <source>
        <dbReference type="PROSITE" id="PS50885"/>
    </source>
</evidence>
<proteinExistence type="predicted"/>
<dbReference type="InterPro" id="IPR000014">
    <property type="entry name" value="PAS"/>
</dbReference>
<evidence type="ECO:0000313" key="13">
    <source>
        <dbReference type="Proteomes" id="UP000324159"/>
    </source>
</evidence>
<comment type="caution">
    <text evidence="12">The sequence shown here is derived from an EMBL/GenBank/DDBJ whole genome shotgun (WGS) entry which is preliminary data.</text>
</comment>
<dbReference type="SMART" id="SM00387">
    <property type="entry name" value="HATPase_c"/>
    <property type="match status" value="1"/>
</dbReference>
<dbReference type="InterPro" id="IPR005467">
    <property type="entry name" value="His_kinase_dom"/>
</dbReference>
<evidence type="ECO:0000313" key="12">
    <source>
        <dbReference type="EMBL" id="TYO98902.1"/>
    </source>
</evidence>
<evidence type="ECO:0000256" key="2">
    <source>
        <dbReference type="ARBA" id="ARBA00004370"/>
    </source>
</evidence>
<dbReference type="InterPro" id="IPR003661">
    <property type="entry name" value="HisK_dim/P_dom"/>
</dbReference>
<dbReference type="SUPFAM" id="SSF47384">
    <property type="entry name" value="Homodimeric domain of signal transducing histidine kinase"/>
    <property type="match status" value="1"/>
</dbReference>
<organism evidence="12 13">
    <name type="scientific">Geothermobacter ehrlichii</name>
    <dbReference type="NCBI Taxonomy" id="213224"/>
    <lineage>
        <taxon>Bacteria</taxon>
        <taxon>Pseudomonadati</taxon>
        <taxon>Thermodesulfobacteriota</taxon>
        <taxon>Desulfuromonadia</taxon>
        <taxon>Desulfuromonadales</taxon>
        <taxon>Geothermobacteraceae</taxon>
        <taxon>Geothermobacter</taxon>
    </lineage>
</organism>
<keyword evidence="13" id="KW-1185">Reference proteome</keyword>